<name>A0A953LEP1_9BACT</name>
<dbReference type="FunFam" id="3.40.50.300:FF:000425">
    <property type="entry name" value="Probable ABC transporter, ATP-binding subunit"/>
    <property type="match status" value="1"/>
</dbReference>
<evidence type="ECO:0000256" key="3">
    <source>
        <dbReference type="ARBA" id="ARBA00022741"/>
    </source>
</evidence>
<dbReference type="InterPro" id="IPR027417">
    <property type="entry name" value="P-loop_NTPase"/>
</dbReference>
<dbReference type="AlphaFoldDB" id="A0A953LEP1"/>
<comment type="caution">
    <text evidence="6">The sequence shown here is derived from an EMBL/GenBank/DDBJ whole genome shotgun (WGS) entry which is preliminary data.</text>
</comment>
<dbReference type="InterPro" id="IPR017871">
    <property type="entry name" value="ABC_transporter-like_CS"/>
</dbReference>
<dbReference type="Pfam" id="PF00005">
    <property type="entry name" value="ABC_tran"/>
    <property type="match status" value="1"/>
</dbReference>
<evidence type="ECO:0000313" key="7">
    <source>
        <dbReference type="Proteomes" id="UP000753961"/>
    </source>
</evidence>
<keyword evidence="3" id="KW-0547">Nucleotide-binding</keyword>
<dbReference type="GO" id="GO:0016887">
    <property type="term" value="F:ATP hydrolysis activity"/>
    <property type="evidence" value="ECO:0007669"/>
    <property type="project" value="InterPro"/>
</dbReference>
<comment type="similarity">
    <text evidence="1">Belongs to the ABC transporter superfamily.</text>
</comment>
<dbReference type="SUPFAM" id="SSF52540">
    <property type="entry name" value="P-loop containing nucleoside triphosphate hydrolases"/>
    <property type="match status" value="1"/>
</dbReference>
<dbReference type="Gene3D" id="3.40.50.300">
    <property type="entry name" value="P-loop containing nucleotide triphosphate hydrolases"/>
    <property type="match status" value="1"/>
</dbReference>
<dbReference type="Proteomes" id="UP000753961">
    <property type="component" value="Unassembled WGS sequence"/>
</dbReference>
<dbReference type="PROSITE" id="PS50893">
    <property type="entry name" value="ABC_TRANSPORTER_2"/>
    <property type="match status" value="1"/>
</dbReference>
<gene>
    <name evidence="6" type="ORF">KUV50_18720</name>
</gene>
<dbReference type="PANTHER" id="PTHR43117:SF4">
    <property type="entry name" value="OSMOPROTECTANT IMPORT ATP-BINDING PROTEIN OSMV"/>
    <property type="match status" value="1"/>
</dbReference>
<dbReference type="SMART" id="SM00382">
    <property type="entry name" value="AAA"/>
    <property type="match status" value="1"/>
</dbReference>
<keyword evidence="7" id="KW-1185">Reference proteome</keyword>
<dbReference type="InterPro" id="IPR003593">
    <property type="entry name" value="AAA+_ATPase"/>
</dbReference>
<dbReference type="PROSITE" id="PS00211">
    <property type="entry name" value="ABC_TRANSPORTER_1"/>
    <property type="match status" value="1"/>
</dbReference>
<accession>A0A953LEP1</accession>
<evidence type="ECO:0000256" key="1">
    <source>
        <dbReference type="ARBA" id="ARBA00005417"/>
    </source>
</evidence>
<evidence type="ECO:0000259" key="5">
    <source>
        <dbReference type="PROSITE" id="PS50893"/>
    </source>
</evidence>
<evidence type="ECO:0000256" key="4">
    <source>
        <dbReference type="ARBA" id="ARBA00022840"/>
    </source>
</evidence>
<proteinExistence type="inferred from homology"/>
<sequence length="247" mass="28024">MTTCDIIQVINISKNFGQTIALDQVSFTIKEGETLCIIGMSGSGKSTLLKMINQLLLPSKGQIIFDGKNIESFVPIELRRQIGYVLQQPALFPHWTIRKNIGLVPRLLNWPSEKIQKRIDELLQLMQLPSGHFADRYPSQLSGGQQQRVGIARALAARPKAMLYDEPFSSLDPMTRSDLRKEVLYLKKNLNITNVFVTHHIREAFSLGDKVLILHKGRKIQHGTPDEIRSQPANEFVTEFIKTGYEE</sequence>
<dbReference type="GO" id="GO:0015697">
    <property type="term" value="P:quaternary ammonium group transport"/>
    <property type="evidence" value="ECO:0007669"/>
    <property type="project" value="UniProtKB-ARBA"/>
</dbReference>
<dbReference type="EMBL" id="JAHVHU010000026">
    <property type="protein sequence ID" value="MBY5960194.1"/>
    <property type="molecule type" value="Genomic_DNA"/>
</dbReference>
<evidence type="ECO:0000313" key="6">
    <source>
        <dbReference type="EMBL" id="MBY5960194.1"/>
    </source>
</evidence>
<dbReference type="PANTHER" id="PTHR43117">
    <property type="entry name" value="OSMOPROTECTANT IMPORT ATP-BINDING PROTEIN OSMV"/>
    <property type="match status" value="1"/>
</dbReference>
<dbReference type="GO" id="GO:0005524">
    <property type="term" value="F:ATP binding"/>
    <property type="evidence" value="ECO:0007669"/>
    <property type="project" value="UniProtKB-KW"/>
</dbReference>
<organism evidence="6 7">
    <name type="scientific">Membranihabitans marinus</name>
    <dbReference type="NCBI Taxonomy" id="1227546"/>
    <lineage>
        <taxon>Bacteria</taxon>
        <taxon>Pseudomonadati</taxon>
        <taxon>Bacteroidota</taxon>
        <taxon>Saprospiria</taxon>
        <taxon>Saprospirales</taxon>
        <taxon>Saprospiraceae</taxon>
        <taxon>Membranihabitans</taxon>
    </lineage>
</organism>
<feature type="domain" description="ABC transporter" evidence="5">
    <location>
        <begin position="7"/>
        <end position="241"/>
    </location>
</feature>
<evidence type="ECO:0000256" key="2">
    <source>
        <dbReference type="ARBA" id="ARBA00022448"/>
    </source>
</evidence>
<protein>
    <submittedName>
        <fullName evidence="6">ABC transporter ATP-binding protein</fullName>
    </submittedName>
</protein>
<dbReference type="InterPro" id="IPR003439">
    <property type="entry name" value="ABC_transporter-like_ATP-bd"/>
</dbReference>
<reference evidence="6" key="1">
    <citation type="submission" date="2021-06" db="EMBL/GenBank/DDBJ databases">
        <title>44 bacteria genomes isolated from Dapeng, Shenzhen.</title>
        <authorList>
            <person name="Zheng W."/>
            <person name="Yu S."/>
            <person name="Huang Y."/>
        </authorList>
    </citation>
    <scope>NUCLEOTIDE SEQUENCE</scope>
    <source>
        <strain evidence="6">DP5N28-2</strain>
    </source>
</reference>
<keyword evidence="4 6" id="KW-0067">ATP-binding</keyword>
<keyword evidence="2" id="KW-0813">Transport</keyword>